<organism evidence="6 7">
    <name type="scientific">Trichonephila clavata</name>
    <name type="common">Joro spider</name>
    <name type="synonym">Nephila clavata</name>
    <dbReference type="NCBI Taxonomy" id="2740835"/>
    <lineage>
        <taxon>Eukaryota</taxon>
        <taxon>Metazoa</taxon>
        <taxon>Ecdysozoa</taxon>
        <taxon>Arthropoda</taxon>
        <taxon>Chelicerata</taxon>
        <taxon>Arachnida</taxon>
        <taxon>Araneae</taxon>
        <taxon>Araneomorphae</taxon>
        <taxon>Entelegynae</taxon>
        <taxon>Araneoidea</taxon>
        <taxon>Nephilidae</taxon>
        <taxon>Trichonephila</taxon>
    </lineage>
</organism>
<keyword evidence="3" id="KW-0862">Zinc</keyword>
<name>A0A8X6I7K4_TRICU</name>
<keyword evidence="1" id="KW-0479">Metal-binding</keyword>
<feature type="domain" description="MYND-type" evidence="5">
    <location>
        <begin position="34"/>
        <end position="72"/>
    </location>
</feature>
<dbReference type="GO" id="GO:0008270">
    <property type="term" value="F:zinc ion binding"/>
    <property type="evidence" value="ECO:0007669"/>
    <property type="project" value="UniProtKB-KW"/>
</dbReference>
<dbReference type="InterPro" id="IPR002893">
    <property type="entry name" value="Znf_MYND"/>
</dbReference>
<dbReference type="Gene3D" id="6.10.140.2220">
    <property type="match status" value="1"/>
</dbReference>
<dbReference type="GO" id="GO:0005634">
    <property type="term" value="C:nucleus"/>
    <property type="evidence" value="ECO:0007669"/>
    <property type="project" value="TreeGrafter"/>
</dbReference>
<dbReference type="SUPFAM" id="SSF144232">
    <property type="entry name" value="HIT/MYND zinc finger-like"/>
    <property type="match status" value="1"/>
</dbReference>
<evidence type="ECO:0000313" key="6">
    <source>
        <dbReference type="EMBL" id="GFR16954.1"/>
    </source>
</evidence>
<dbReference type="PROSITE" id="PS01360">
    <property type="entry name" value="ZF_MYND_1"/>
    <property type="match status" value="1"/>
</dbReference>
<evidence type="ECO:0000256" key="3">
    <source>
        <dbReference type="ARBA" id="ARBA00022833"/>
    </source>
</evidence>
<dbReference type="InterPro" id="IPR050869">
    <property type="entry name" value="H3K4_H4K5_MeTrfase"/>
</dbReference>
<gene>
    <name evidence="6" type="primary">AVEN_272530_1</name>
    <name evidence="6" type="ORF">TNCT_394101</name>
</gene>
<reference evidence="6" key="1">
    <citation type="submission" date="2020-07" db="EMBL/GenBank/DDBJ databases">
        <title>Multicomponent nature underlies the extraordinary mechanical properties of spider dragline silk.</title>
        <authorList>
            <person name="Kono N."/>
            <person name="Nakamura H."/>
            <person name="Mori M."/>
            <person name="Yoshida Y."/>
            <person name="Ohtoshi R."/>
            <person name="Malay A.D."/>
            <person name="Moran D.A.P."/>
            <person name="Tomita M."/>
            <person name="Numata K."/>
            <person name="Arakawa K."/>
        </authorList>
    </citation>
    <scope>NUCLEOTIDE SEQUENCE</scope>
</reference>
<keyword evidence="7" id="KW-1185">Reference proteome</keyword>
<dbReference type="PANTHER" id="PTHR12197:SF251">
    <property type="entry name" value="EG:BACR7C10.4 PROTEIN"/>
    <property type="match status" value="1"/>
</dbReference>
<dbReference type="AlphaFoldDB" id="A0A8X6I7K4"/>
<accession>A0A8X6I7K4</accession>
<proteinExistence type="predicted"/>
<evidence type="ECO:0000256" key="2">
    <source>
        <dbReference type="ARBA" id="ARBA00022771"/>
    </source>
</evidence>
<feature type="non-terminal residue" evidence="6">
    <location>
        <position position="1"/>
    </location>
</feature>
<comment type="caution">
    <text evidence="6">The sequence shown here is derived from an EMBL/GenBank/DDBJ whole genome shotgun (WGS) entry which is preliminary data.</text>
</comment>
<sequence>MAATQDYFYEPGDVIYEGKPFMRAIGKKLWGKRCTNCLRRESDLKFCKGCGIMKYCSKICQKADWCYHKFECSLLKCCSDGEHLCTSVLIGNVIMKMQKANWKPSSEKILNETVSFDSLRTLRGESSTNSIFGIALETLKNSLNAYIGEKNIPDDKLLRSLIGK</sequence>
<dbReference type="OrthoDB" id="6436370at2759"/>
<evidence type="ECO:0000256" key="1">
    <source>
        <dbReference type="ARBA" id="ARBA00022723"/>
    </source>
</evidence>
<evidence type="ECO:0000313" key="7">
    <source>
        <dbReference type="Proteomes" id="UP000887116"/>
    </source>
</evidence>
<evidence type="ECO:0000259" key="5">
    <source>
        <dbReference type="PROSITE" id="PS50865"/>
    </source>
</evidence>
<dbReference type="EMBL" id="BMAO01007598">
    <property type="protein sequence ID" value="GFR16954.1"/>
    <property type="molecule type" value="Genomic_DNA"/>
</dbReference>
<dbReference type="Proteomes" id="UP000887116">
    <property type="component" value="Unassembled WGS sequence"/>
</dbReference>
<protein>
    <submittedName>
        <fullName evidence="6">MYND-type domain-containing protein</fullName>
    </submittedName>
</protein>
<dbReference type="Pfam" id="PF01753">
    <property type="entry name" value="zf-MYND"/>
    <property type="match status" value="1"/>
</dbReference>
<keyword evidence="2 4" id="KW-0863">Zinc-finger</keyword>
<dbReference type="PROSITE" id="PS50865">
    <property type="entry name" value="ZF_MYND_2"/>
    <property type="match status" value="1"/>
</dbReference>
<dbReference type="PANTHER" id="PTHR12197">
    <property type="entry name" value="HISTONE-LYSINE N-METHYLTRANSFERASE SMYD"/>
    <property type="match status" value="1"/>
</dbReference>
<evidence type="ECO:0000256" key="4">
    <source>
        <dbReference type="PROSITE-ProRule" id="PRU00134"/>
    </source>
</evidence>